<name>A0A9D7HMI6_9PROT</name>
<sequence>MTVDHQRRFGGIARLYGTEQAERVRAASVCIIGIGGVGSWSAEALARSGIGRITLIDLDHIAESNVNRQIHAIEADFGRAKVDAMASRIAAINPQCVVDSIEQFIDESNVEELLATPHDVVIDAIDKVRAKAALAAYCWRNKQRLVMCGGAGGRSDPTRVQVDDLARSAGDALLSKVRSRLRRDHGFTREAKKKFGIEAVFSAEPVVMPRQAACDMDSGQDPSRALQGLNCAGYGSSVCVTAAFGMTAAARALRSIAAR</sequence>
<dbReference type="GO" id="GO:0061503">
    <property type="term" value="F:tRNA threonylcarbamoyladenosine dehydratase"/>
    <property type="evidence" value="ECO:0007669"/>
    <property type="project" value="TreeGrafter"/>
</dbReference>
<dbReference type="PANTHER" id="PTHR43267">
    <property type="entry name" value="TRNA THREONYLCARBAMOYLADENOSINE DEHYDRATASE"/>
    <property type="match status" value="1"/>
</dbReference>
<dbReference type="PANTHER" id="PTHR43267:SF1">
    <property type="entry name" value="TRNA THREONYLCARBAMOYLADENOSINE DEHYDRATASE"/>
    <property type="match status" value="1"/>
</dbReference>
<evidence type="ECO:0000313" key="3">
    <source>
        <dbReference type="Proteomes" id="UP000807785"/>
    </source>
</evidence>
<organism evidence="2 3">
    <name type="scientific">Candidatus Methylophosphatis roskildensis</name>
    <dbReference type="NCBI Taxonomy" id="2899263"/>
    <lineage>
        <taxon>Bacteria</taxon>
        <taxon>Pseudomonadati</taxon>
        <taxon>Pseudomonadota</taxon>
        <taxon>Betaproteobacteria</taxon>
        <taxon>Nitrosomonadales</taxon>
        <taxon>Sterolibacteriaceae</taxon>
        <taxon>Candidatus Methylophosphatis</taxon>
    </lineage>
</organism>
<dbReference type="InterPro" id="IPR035985">
    <property type="entry name" value="Ubiquitin-activating_enz"/>
</dbReference>
<dbReference type="InterPro" id="IPR000594">
    <property type="entry name" value="ThiF_NAD_FAD-bd"/>
</dbReference>
<dbReference type="GO" id="GO:0008641">
    <property type="term" value="F:ubiquitin-like modifier activating enzyme activity"/>
    <property type="evidence" value="ECO:0007669"/>
    <property type="project" value="InterPro"/>
</dbReference>
<dbReference type="Gene3D" id="3.40.50.720">
    <property type="entry name" value="NAD(P)-binding Rossmann-like Domain"/>
    <property type="match status" value="1"/>
</dbReference>
<dbReference type="EMBL" id="JADJEV010000005">
    <property type="protein sequence ID" value="MBK6975262.1"/>
    <property type="molecule type" value="Genomic_DNA"/>
</dbReference>
<dbReference type="InterPro" id="IPR045886">
    <property type="entry name" value="ThiF/MoeB/HesA"/>
</dbReference>
<dbReference type="CDD" id="cd00755">
    <property type="entry name" value="YgdL_like"/>
    <property type="match status" value="1"/>
</dbReference>
<reference evidence="2" key="1">
    <citation type="submission" date="2020-10" db="EMBL/GenBank/DDBJ databases">
        <title>Connecting structure to function with the recovery of over 1000 high-quality activated sludge metagenome-assembled genomes encoding full-length rRNA genes using long-read sequencing.</title>
        <authorList>
            <person name="Singleton C.M."/>
            <person name="Petriglieri F."/>
            <person name="Kristensen J.M."/>
            <person name="Kirkegaard R.H."/>
            <person name="Michaelsen T.Y."/>
            <person name="Andersen M.H."/>
            <person name="Karst S.M."/>
            <person name="Dueholm M.S."/>
            <person name="Nielsen P.H."/>
            <person name="Albertsen M."/>
        </authorList>
    </citation>
    <scope>NUCLEOTIDE SEQUENCE</scope>
    <source>
        <strain evidence="2">Bjer_18-Q3-R1-45_BAT3C.347</strain>
    </source>
</reference>
<evidence type="ECO:0000259" key="1">
    <source>
        <dbReference type="Pfam" id="PF00899"/>
    </source>
</evidence>
<dbReference type="GO" id="GO:0061504">
    <property type="term" value="P:cyclic threonylcarbamoyladenosine biosynthetic process"/>
    <property type="evidence" value="ECO:0007669"/>
    <property type="project" value="TreeGrafter"/>
</dbReference>
<dbReference type="SUPFAM" id="SSF69572">
    <property type="entry name" value="Activating enzymes of the ubiquitin-like proteins"/>
    <property type="match status" value="1"/>
</dbReference>
<comment type="caution">
    <text evidence="2">The sequence shown here is derived from an EMBL/GenBank/DDBJ whole genome shotgun (WGS) entry which is preliminary data.</text>
</comment>
<proteinExistence type="predicted"/>
<dbReference type="Pfam" id="PF00899">
    <property type="entry name" value="ThiF"/>
    <property type="match status" value="1"/>
</dbReference>
<gene>
    <name evidence="2" type="ORF">IPH26_20750</name>
</gene>
<evidence type="ECO:0000313" key="2">
    <source>
        <dbReference type="EMBL" id="MBK6975262.1"/>
    </source>
</evidence>
<dbReference type="Proteomes" id="UP000807785">
    <property type="component" value="Unassembled WGS sequence"/>
</dbReference>
<accession>A0A9D7HMI6</accession>
<feature type="domain" description="THIF-type NAD/FAD binding fold" evidence="1">
    <location>
        <begin position="14"/>
        <end position="164"/>
    </location>
</feature>
<protein>
    <submittedName>
        <fullName evidence="2">tRNA threonylcarbamoyladenosine dehydratase</fullName>
    </submittedName>
</protein>
<dbReference type="AlphaFoldDB" id="A0A9D7HMI6"/>